<dbReference type="EMBL" id="DTDP01000171">
    <property type="protein sequence ID" value="HGK54117.1"/>
    <property type="molecule type" value="Genomic_DNA"/>
</dbReference>
<dbReference type="PROSITE" id="PS00579">
    <property type="entry name" value="RIBOSOMAL_L29"/>
    <property type="match status" value="1"/>
</dbReference>
<comment type="caution">
    <text evidence="6">The sequence shown here is derived from an EMBL/GenBank/DDBJ whole genome shotgun (WGS) entry which is preliminary data.</text>
</comment>
<keyword evidence="3 5" id="KW-0687">Ribonucleoprotein</keyword>
<keyword evidence="2 5" id="KW-0689">Ribosomal protein</keyword>
<dbReference type="Pfam" id="PF00831">
    <property type="entry name" value="Ribosomal_L29"/>
    <property type="match status" value="1"/>
</dbReference>
<dbReference type="GO" id="GO:0006412">
    <property type="term" value="P:translation"/>
    <property type="evidence" value="ECO:0007669"/>
    <property type="project" value="UniProtKB-UniRule"/>
</dbReference>
<evidence type="ECO:0000256" key="2">
    <source>
        <dbReference type="ARBA" id="ARBA00022980"/>
    </source>
</evidence>
<evidence type="ECO:0000256" key="5">
    <source>
        <dbReference type="HAMAP-Rule" id="MF_00374"/>
    </source>
</evidence>
<name>A0A7V3ZTN9_UNCW3</name>
<dbReference type="InterPro" id="IPR036049">
    <property type="entry name" value="Ribosomal_uL29_sf"/>
</dbReference>
<dbReference type="AlphaFoldDB" id="A0A7V3ZTN9"/>
<dbReference type="NCBIfam" id="TIGR00012">
    <property type="entry name" value="L29"/>
    <property type="match status" value="1"/>
</dbReference>
<dbReference type="HAMAP" id="MF_00374">
    <property type="entry name" value="Ribosomal_uL29"/>
    <property type="match status" value="1"/>
</dbReference>
<organism evidence="6">
    <name type="scientific">candidate division WOR-3 bacterium</name>
    <dbReference type="NCBI Taxonomy" id="2052148"/>
    <lineage>
        <taxon>Bacteria</taxon>
        <taxon>Bacteria division WOR-3</taxon>
    </lineage>
</organism>
<reference evidence="6" key="1">
    <citation type="journal article" date="2020" name="mSystems">
        <title>Genome- and Community-Level Interaction Insights into Carbon Utilization and Element Cycling Functions of Hydrothermarchaeota in Hydrothermal Sediment.</title>
        <authorList>
            <person name="Zhou Z."/>
            <person name="Liu Y."/>
            <person name="Xu W."/>
            <person name="Pan J."/>
            <person name="Luo Z.H."/>
            <person name="Li M."/>
        </authorList>
    </citation>
    <scope>NUCLEOTIDE SEQUENCE [LARGE SCALE GENOMIC DNA]</scope>
    <source>
        <strain evidence="6">SpSt-695</strain>
    </source>
</reference>
<evidence type="ECO:0000256" key="1">
    <source>
        <dbReference type="ARBA" id="ARBA00009254"/>
    </source>
</evidence>
<gene>
    <name evidence="5" type="primary">rpmC</name>
    <name evidence="6" type="ORF">ENU72_03745</name>
</gene>
<dbReference type="GO" id="GO:0022625">
    <property type="term" value="C:cytosolic large ribosomal subunit"/>
    <property type="evidence" value="ECO:0007669"/>
    <property type="project" value="TreeGrafter"/>
</dbReference>
<dbReference type="CDD" id="cd00427">
    <property type="entry name" value="Ribosomal_L29_HIP"/>
    <property type="match status" value="1"/>
</dbReference>
<protein>
    <recommendedName>
        <fullName evidence="4 5">Large ribosomal subunit protein uL29</fullName>
    </recommendedName>
</protein>
<dbReference type="FunFam" id="1.10.287.310:FF:000001">
    <property type="entry name" value="50S ribosomal protein L29"/>
    <property type="match status" value="1"/>
</dbReference>
<dbReference type="InterPro" id="IPR018254">
    <property type="entry name" value="Ribosomal_uL29_CS"/>
</dbReference>
<dbReference type="InterPro" id="IPR001854">
    <property type="entry name" value="Ribosomal_uL29"/>
</dbReference>
<evidence type="ECO:0000313" key="6">
    <source>
        <dbReference type="EMBL" id="HGK54117.1"/>
    </source>
</evidence>
<evidence type="ECO:0000256" key="3">
    <source>
        <dbReference type="ARBA" id="ARBA00023274"/>
    </source>
</evidence>
<proteinExistence type="inferred from homology"/>
<sequence length="72" mass="8735">MKPHEIREMSIEEIERYLKELKDKYFDLRMQKVIGSLTNPMEIRKTKREIARVLTILNEKKRKITSEKSSKK</sequence>
<dbReference type="InterPro" id="IPR050063">
    <property type="entry name" value="Ribosomal_protein_uL29"/>
</dbReference>
<dbReference type="PANTHER" id="PTHR10916">
    <property type="entry name" value="60S RIBOSOMAL PROTEIN L35/50S RIBOSOMAL PROTEIN L29"/>
    <property type="match status" value="1"/>
</dbReference>
<comment type="similarity">
    <text evidence="1 5">Belongs to the universal ribosomal protein uL29 family.</text>
</comment>
<evidence type="ECO:0000256" key="4">
    <source>
        <dbReference type="ARBA" id="ARBA00035204"/>
    </source>
</evidence>
<dbReference type="Gene3D" id="1.10.287.310">
    <property type="match status" value="1"/>
</dbReference>
<accession>A0A7V3ZTN9</accession>
<dbReference type="PANTHER" id="PTHR10916:SF0">
    <property type="entry name" value="LARGE RIBOSOMAL SUBUNIT PROTEIN UL29C"/>
    <property type="match status" value="1"/>
</dbReference>
<dbReference type="GO" id="GO:0003735">
    <property type="term" value="F:structural constituent of ribosome"/>
    <property type="evidence" value="ECO:0007669"/>
    <property type="project" value="InterPro"/>
</dbReference>
<dbReference type="SUPFAM" id="SSF46561">
    <property type="entry name" value="Ribosomal protein L29 (L29p)"/>
    <property type="match status" value="1"/>
</dbReference>